<dbReference type="Pfam" id="PF04072">
    <property type="entry name" value="LCM"/>
    <property type="match status" value="1"/>
</dbReference>
<proteinExistence type="inferred from homology"/>
<organism evidence="7 8">
    <name type="scientific">Catenuloplanes niger</name>
    <dbReference type="NCBI Taxonomy" id="587534"/>
    <lineage>
        <taxon>Bacteria</taxon>
        <taxon>Bacillati</taxon>
        <taxon>Actinomycetota</taxon>
        <taxon>Actinomycetes</taxon>
        <taxon>Micromonosporales</taxon>
        <taxon>Micromonosporaceae</taxon>
        <taxon>Catenuloplanes</taxon>
    </lineage>
</organism>
<dbReference type="InterPro" id="IPR007213">
    <property type="entry name" value="Ppm1/Ppm2/Tcmp"/>
</dbReference>
<keyword evidence="4" id="KW-0808">Transferase</keyword>
<evidence type="ECO:0000256" key="4">
    <source>
        <dbReference type="ARBA" id="ARBA00022679"/>
    </source>
</evidence>
<accession>A0AAE3ZKV6</accession>
<dbReference type="SUPFAM" id="SSF53335">
    <property type="entry name" value="S-adenosyl-L-methionine-dependent methyltransferases"/>
    <property type="match status" value="1"/>
</dbReference>
<protein>
    <recommendedName>
        <fullName evidence="6">S-adenosyl-L-methionine-dependent methyltransferase</fullName>
        <ecNumber evidence="6">2.1.1.-</ecNumber>
    </recommendedName>
</protein>
<dbReference type="InterPro" id="IPR029063">
    <property type="entry name" value="SAM-dependent_MTases_sf"/>
</dbReference>
<dbReference type="GO" id="GO:0032259">
    <property type="term" value="P:methylation"/>
    <property type="evidence" value="ECO:0007669"/>
    <property type="project" value="UniProtKB-KW"/>
</dbReference>
<sequence>MAADGAKRTAAGAGVMRALEQHAERPLFDDPLAGRLLTGWTAVMVANRVLRGAFLRALDRAGPGFYGAVVCRTRAIDDACRDALAGGVRQVVIVGAGMDTRPYRMPEMSAARVWELDLPAVQAGKRAALARVLTEPPGHVRYAPVDLTTDRLDDVLARAGAGRTLPTLVLCEAVLMYLPAAATDNLLRYAGGLPPGSRLVLTYLPRDVRDDPRHAGWSRRLAWRTALDPPEIARHLAGHGLRVRADLGADEHQRLILRPAGRHLTVFAGERTAIADT</sequence>
<dbReference type="NCBIfam" id="TIGR00027">
    <property type="entry name" value="mthyl_TIGR00027"/>
    <property type="match status" value="1"/>
</dbReference>
<evidence type="ECO:0000313" key="8">
    <source>
        <dbReference type="Proteomes" id="UP001183629"/>
    </source>
</evidence>
<dbReference type="EC" id="2.1.1.-" evidence="6"/>
<keyword evidence="8" id="KW-1185">Reference proteome</keyword>
<dbReference type="PANTHER" id="PTHR43619:SF2">
    <property type="entry name" value="S-ADENOSYL-L-METHIONINE-DEPENDENT METHYLTRANSFERASES SUPERFAMILY PROTEIN"/>
    <property type="match status" value="1"/>
</dbReference>
<comment type="function">
    <text evidence="1 6">Exhibits S-adenosyl-L-methionine-dependent methyltransferase activity.</text>
</comment>
<dbReference type="InterPro" id="IPR011610">
    <property type="entry name" value="SAM_mthyl_Trfase_ML2640-like"/>
</dbReference>
<dbReference type="EMBL" id="JAVDYC010000001">
    <property type="protein sequence ID" value="MDR7320018.1"/>
    <property type="molecule type" value="Genomic_DNA"/>
</dbReference>
<keyword evidence="3 6" id="KW-0489">Methyltransferase</keyword>
<comment type="similarity">
    <text evidence="2 6">Belongs to the UPF0677 family.</text>
</comment>
<evidence type="ECO:0000256" key="5">
    <source>
        <dbReference type="ARBA" id="ARBA00022691"/>
    </source>
</evidence>
<dbReference type="Gene3D" id="3.40.50.150">
    <property type="entry name" value="Vaccinia Virus protein VP39"/>
    <property type="match status" value="1"/>
</dbReference>
<name>A0AAE3ZKV6_9ACTN</name>
<evidence type="ECO:0000256" key="2">
    <source>
        <dbReference type="ARBA" id="ARBA00008138"/>
    </source>
</evidence>
<keyword evidence="5 6" id="KW-0949">S-adenosyl-L-methionine</keyword>
<gene>
    <name evidence="7" type="ORF">J2S44_000268</name>
</gene>
<dbReference type="Proteomes" id="UP001183629">
    <property type="component" value="Unassembled WGS sequence"/>
</dbReference>
<dbReference type="GO" id="GO:0008168">
    <property type="term" value="F:methyltransferase activity"/>
    <property type="evidence" value="ECO:0007669"/>
    <property type="project" value="UniProtKB-UniRule"/>
</dbReference>
<comment type="caution">
    <text evidence="7">The sequence shown here is derived from an EMBL/GenBank/DDBJ whole genome shotgun (WGS) entry which is preliminary data.</text>
</comment>
<evidence type="ECO:0000256" key="6">
    <source>
        <dbReference type="RuleBase" id="RU362030"/>
    </source>
</evidence>
<evidence type="ECO:0000313" key="7">
    <source>
        <dbReference type="EMBL" id="MDR7320018.1"/>
    </source>
</evidence>
<evidence type="ECO:0000256" key="1">
    <source>
        <dbReference type="ARBA" id="ARBA00003907"/>
    </source>
</evidence>
<dbReference type="RefSeq" id="WP_310408116.1">
    <property type="nucleotide sequence ID" value="NZ_JAVDYC010000001.1"/>
</dbReference>
<reference evidence="7 8" key="1">
    <citation type="submission" date="2023-07" db="EMBL/GenBank/DDBJ databases">
        <title>Sequencing the genomes of 1000 actinobacteria strains.</title>
        <authorList>
            <person name="Klenk H.-P."/>
        </authorList>
    </citation>
    <scope>NUCLEOTIDE SEQUENCE [LARGE SCALE GENOMIC DNA]</scope>
    <source>
        <strain evidence="7 8">DSM 44711</strain>
    </source>
</reference>
<dbReference type="PANTHER" id="PTHR43619">
    <property type="entry name" value="S-ADENOSYL-L-METHIONINE-DEPENDENT METHYLTRANSFERASE YKTD-RELATED"/>
    <property type="match status" value="1"/>
</dbReference>
<evidence type="ECO:0000256" key="3">
    <source>
        <dbReference type="ARBA" id="ARBA00022603"/>
    </source>
</evidence>
<dbReference type="AlphaFoldDB" id="A0AAE3ZKV6"/>